<evidence type="ECO:0000256" key="2">
    <source>
        <dbReference type="ARBA" id="ARBA00022443"/>
    </source>
</evidence>
<feature type="domain" description="SH3" evidence="6">
    <location>
        <begin position="530"/>
        <end position="589"/>
    </location>
</feature>
<sequence length="670" mass="75617">MELAKQVFSSSERKSSEGYSMYSIKAPTLSEDEDEEAGHDNTLAWDDSSIHVASGGTPVTGSFVPAIGGPFSALTPSMWPQDILSRIQQTEDAGDRPTGHYDEFGFMVDGDLEFEHKDPDPGNFVTSEDEGLRLKWTAYLEFTQNQDVGDMTWDKVSPSFPHSDKLRELVYLGIPHSMRAPIWMRISGALQKKISSDFTYKQIVRASADENSLTARQIEKGSDANHAQQCMNGNDCGLSVTLCRRGRFLLVMCTVVEDLVPTSYYSSTLIGVQADQRVLRQLIVSYLPPMDDQLKEHDIELSLITLHWFLTAFASVVHTKEDVNFKLKLDNYSTESSTLCQGLYPVMSLMQIKTVRGRTVAECLQGTRALFLEKCMEKYAGDPAAKPKRNHCLTALDVITRRRNRQVKTHGLPLWPDLGVSGGTRYVIKQSYLELYRLNTKQTCSLLQRLQKRTIAPPRTFFSLLFGKGGISLQKAKNIRQTELVADLREAILQIARHFDAVDPKKGLEVDYSMESHARDHERFINVARNRRRRAKALLDFERHDDDELGFRKNDIVTIISQRMNTAGLVKLNGLRGWFPAKFVEIWMKEVKSIPPQGTILYLKLWTDLVRGGLCPALKSIFLHGMRKPSILGGPCHPWLFMEEVSEVLTLLSFCSIAIRGTSDILINSL</sequence>
<dbReference type="Gene3D" id="1.20.58.900">
    <property type="match status" value="1"/>
</dbReference>
<dbReference type="InterPro" id="IPR035969">
    <property type="entry name" value="Rab-GAP_TBC_sf"/>
</dbReference>
<evidence type="ECO:0000256" key="5">
    <source>
        <dbReference type="SAM" id="MobiDB-lite"/>
    </source>
</evidence>
<organism evidence="9 10">
    <name type="scientific">Desmophyllum pertusum</name>
    <dbReference type="NCBI Taxonomy" id="174260"/>
    <lineage>
        <taxon>Eukaryota</taxon>
        <taxon>Metazoa</taxon>
        <taxon>Cnidaria</taxon>
        <taxon>Anthozoa</taxon>
        <taxon>Hexacorallia</taxon>
        <taxon>Scleractinia</taxon>
        <taxon>Caryophylliina</taxon>
        <taxon>Caryophylliidae</taxon>
        <taxon>Desmophyllum</taxon>
    </lineage>
</organism>
<dbReference type="SUPFAM" id="SSF50044">
    <property type="entry name" value="SH3-domain"/>
    <property type="match status" value="1"/>
</dbReference>
<feature type="domain" description="RUN" evidence="8">
    <location>
        <begin position="605"/>
        <end position="670"/>
    </location>
</feature>
<evidence type="ECO:0000313" key="9">
    <source>
        <dbReference type="EMBL" id="KAJ7378286.1"/>
    </source>
</evidence>
<evidence type="ECO:0000259" key="7">
    <source>
        <dbReference type="PROSITE" id="PS50086"/>
    </source>
</evidence>
<dbReference type="Pfam" id="PF00018">
    <property type="entry name" value="SH3_1"/>
    <property type="match status" value="1"/>
</dbReference>
<evidence type="ECO:0000259" key="8">
    <source>
        <dbReference type="PROSITE" id="PS50826"/>
    </source>
</evidence>
<gene>
    <name evidence="9" type="primary">SGSM3_2</name>
    <name evidence="9" type="ORF">OS493_023533</name>
</gene>
<dbReference type="SUPFAM" id="SSF47923">
    <property type="entry name" value="Ypt/Rab-GAP domain of gyp1p"/>
    <property type="match status" value="2"/>
</dbReference>
<feature type="domain" description="Rab-GAP TBC" evidence="7">
    <location>
        <begin position="173"/>
        <end position="335"/>
    </location>
</feature>
<accession>A0A9W9ZAS2</accession>
<comment type="caution">
    <text evidence="9">The sequence shown here is derived from an EMBL/GenBank/DDBJ whole genome shotgun (WGS) entry which is preliminary data.</text>
</comment>
<dbReference type="GO" id="GO:0031267">
    <property type="term" value="F:small GTPase binding"/>
    <property type="evidence" value="ECO:0007669"/>
    <property type="project" value="TreeGrafter"/>
</dbReference>
<keyword evidence="2 4" id="KW-0728">SH3 domain</keyword>
<dbReference type="GO" id="GO:0005096">
    <property type="term" value="F:GTPase activator activity"/>
    <property type="evidence" value="ECO:0007669"/>
    <property type="project" value="TreeGrafter"/>
</dbReference>
<comment type="similarity">
    <text evidence="1">Belongs to the small G protein signaling modulator family.</text>
</comment>
<dbReference type="AlphaFoldDB" id="A0A9W9ZAS2"/>
<dbReference type="Proteomes" id="UP001163046">
    <property type="component" value="Unassembled WGS sequence"/>
</dbReference>
<reference evidence="9" key="1">
    <citation type="submission" date="2023-01" db="EMBL/GenBank/DDBJ databases">
        <title>Genome assembly of the deep-sea coral Lophelia pertusa.</title>
        <authorList>
            <person name="Herrera S."/>
            <person name="Cordes E."/>
        </authorList>
    </citation>
    <scope>NUCLEOTIDE SEQUENCE</scope>
    <source>
        <strain evidence="9">USNM1676648</strain>
        <tissue evidence="9">Polyp</tissue>
    </source>
</reference>
<dbReference type="OrthoDB" id="44736at2759"/>
<protein>
    <recommendedName>
        <fullName evidence="3">RUN and TBC1 domain-containing protein 3</fullName>
    </recommendedName>
</protein>
<name>A0A9W9ZAS2_9CNID</name>
<evidence type="ECO:0000256" key="3">
    <source>
        <dbReference type="ARBA" id="ARBA00030864"/>
    </source>
</evidence>
<dbReference type="Gene3D" id="2.30.30.40">
    <property type="entry name" value="SH3 Domains"/>
    <property type="match status" value="1"/>
</dbReference>
<dbReference type="SMART" id="SM00326">
    <property type="entry name" value="SH3"/>
    <property type="match status" value="1"/>
</dbReference>
<dbReference type="PROSITE" id="PS50826">
    <property type="entry name" value="RUN"/>
    <property type="match status" value="1"/>
</dbReference>
<dbReference type="InterPro" id="IPR037213">
    <property type="entry name" value="Run_dom_sf"/>
</dbReference>
<keyword evidence="10" id="KW-1185">Reference proteome</keyword>
<proteinExistence type="inferred from homology"/>
<dbReference type="PROSITE" id="PS50002">
    <property type="entry name" value="SH3"/>
    <property type="match status" value="1"/>
</dbReference>
<dbReference type="PANTHER" id="PTHR47219:SF13">
    <property type="entry name" value="RUN AND TBC1 DOMAIN-CONTAINING PROTEIN 3"/>
    <property type="match status" value="1"/>
</dbReference>
<dbReference type="Pfam" id="PF00566">
    <property type="entry name" value="RabGAP-TBC"/>
    <property type="match status" value="1"/>
</dbReference>
<feature type="region of interest" description="Disordered" evidence="5">
    <location>
        <begin position="1"/>
        <end position="41"/>
    </location>
</feature>
<dbReference type="InterPro" id="IPR036028">
    <property type="entry name" value="SH3-like_dom_sf"/>
</dbReference>
<dbReference type="InterPro" id="IPR000195">
    <property type="entry name" value="Rab-GAP-TBC_dom"/>
</dbReference>
<evidence type="ECO:0000313" key="10">
    <source>
        <dbReference type="Proteomes" id="UP001163046"/>
    </source>
</evidence>
<dbReference type="EMBL" id="MU826367">
    <property type="protein sequence ID" value="KAJ7378286.1"/>
    <property type="molecule type" value="Genomic_DNA"/>
</dbReference>
<evidence type="ECO:0000259" key="6">
    <source>
        <dbReference type="PROSITE" id="PS50002"/>
    </source>
</evidence>
<evidence type="ECO:0000256" key="1">
    <source>
        <dbReference type="ARBA" id="ARBA00006296"/>
    </source>
</evidence>
<evidence type="ECO:0000256" key="4">
    <source>
        <dbReference type="PROSITE-ProRule" id="PRU00192"/>
    </source>
</evidence>
<dbReference type="PROSITE" id="PS50086">
    <property type="entry name" value="TBC_RABGAP"/>
    <property type="match status" value="1"/>
</dbReference>
<dbReference type="PANTHER" id="PTHR47219">
    <property type="entry name" value="RAB GTPASE-ACTIVATING PROTEIN 1-LIKE"/>
    <property type="match status" value="1"/>
</dbReference>
<dbReference type="Gene3D" id="1.10.472.80">
    <property type="entry name" value="Ypt/Rab-GAP domain of gyp1p, domain 3"/>
    <property type="match status" value="1"/>
</dbReference>
<dbReference type="InterPro" id="IPR004012">
    <property type="entry name" value="Run_dom"/>
</dbReference>
<dbReference type="InterPro" id="IPR050302">
    <property type="entry name" value="Rab_GAP_TBC_domain"/>
</dbReference>
<dbReference type="InterPro" id="IPR001452">
    <property type="entry name" value="SH3_domain"/>
</dbReference>